<keyword evidence="2" id="KW-0560">Oxidoreductase</keyword>
<dbReference type="STRING" id="370764.SAMN04489810_0205"/>
<dbReference type="PRINTS" id="PR00368">
    <property type="entry name" value="FADPNR"/>
</dbReference>
<dbReference type="InterPro" id="IPR050097">
    <property type="entry name" value="Ferredoxin-NADP_redctase_2"/>
</dbReference>
<organism evidence="5 6">
    <name type="scientific">Microbacterium pygmaeum</name>
    <dbReference type="NCBI Taxonomy" id="370764"/>
    <lineage>
        <taxon>Bacteria</taxon>
        <taxon>Bacillati</taxon>
        <taxon>Actinomycetota</taxon>
        <taxon>Actinomycetes</taxon>
        <taxon>Micrococcales</taxon>
        <taxon>Microbacteriaceae</taxon>
        <taxon>Microbacterium</taxon>
    </lineage>
</organism>
<dbReference type="PANTHER" id="PTHR48105">
    <property type="entry name" value="THIOREDOXIN REDUCTASE 1-RELATED-RELATED"/>
    <property type="match status" value="1"/>
</dbReference>
<proteinExistence type="predicted"/>
<dbReference type="Pfam" id="PF07992">
    <property type="entry name" value="Pyr_redox_2"/>
    <property type="match status" value="1"/>
</dbReference>
<evidence type="ECO:0000259" key="4">
    <source>
        <dbReference type="Pfam" id="PF07992"/>
    </source>
</evidence>
<dbReference type="InterPro" id="IPR023753">
    <property type="entry name" value="FAD/NAD-binding_dom"/>
</dbReference>
<evidence type="ECO:0000313" key="6">
    <source>
        <dbReference type="Proteomes" id="UP000199009"/>
    </source>
</evidence>
<dbReference type="AlphaFoldDB" id="A0A1G7TZH4"/>
<keyword evidence="6" id="KW-1185">Reference proteome</keyword>
<gene>
    <name evidence="5" type="ORF">SAMN04489810_0205</name>
</gene>
<accession>A0A1G7TZH4</accession>
<evidence type="ECO:0000256" key="3">
    <source>
        <dbReference type="ARBA" id="ARBA00048132"/>
    </source>
</evidence>
<keyword evidence="1" id="KW-0285">Flavoprotein</keyword>
<dbReference type="SUPFAM" id="SSF51905">
    <property type="entry name" value="FAD/NAD(P)-binding domain"/>
    <property type="match status" value="1"/>
</dbReference>
<evidence type="ECO:0000256" key="1">
    <source>
        <dbReference type="ARBA" id="ARBA00022630"/>
    </source>
</evidence>
<reference evidence="5 6" key="1">
    <citation type="submission" date="2016-10" db="EMBL/GenBank/DDBJ databases">
        <authorList>
            <person name="de Groot N.N."/>
        </authorList>
    </citation>
    <scope>NUCLEOTIDE SEQUENCE [LARGE SCALE GENOMIC DNA]</scope>
    <source>
        <strain evidence="5 6">DSM 23142</strain>
    </source>
</reference>
<name>A0A1G7TZH4_9MICO</name>
<comment type="catalytic activity">
    <reaction evidence="3">
        <text>[thioredoxin]-dithiol + NADP(+) = [thioredoxin]-disulfide + NADPH + H(+)</text>
        <dbReference type="Rhea" id="RHEA:20345"/>
        <dbReference type="Rhea" id="RHEA-COMP:10698"/>
        <dbReference type="Rhea" id="RHEA-COMP:10700"/>
        <dbReference type="ChEBI" id="CHEBI:15378"/>
        <dbReference type="ChEBI" id="CHEBI:29950"/>
        <dbReference type="ChEBI" id="CHEBI:50058"/>
        <dbReference type="ChEBI" id="CHEBI:57783"/>
        <dbReference type="ChEBI" id="CHEBI:58349"/>
        <dbReference type="EC" id="1.8.1.9"/>
    </reaction>
</comment>
<sequence>MLRRPVLRRAVGTMAQSETTLPVILVADEVQAAPAGSVADALHRRYGRDYDIVPAGSDVRDAIDRLATDARTLALFLAADPSPDADGETVFGRARRIFPDARRGLLLGWGTWADAATAERVLELMSRLQIDYYVVRPGGAADEDFHATVTEFLREWRAVAGGRRGAMVIGEEHAPRTHLLRAMLTHQGVAVTVADPASALAVGVLSESGTAYRGVPLVRTVDGRMLVDPDDAEVARSQGLSTELPSDTVDVAIVGAGPAGLAAAVYAASEGLSTLVLEGSALGGQAVSSSLIRNYLGFPRGVSGDDLASRAYQQAWVFGAGFAHSRTVTGLEIGDDFGLAVAPGDLVRARAVVLASGVSYRRLRAPGLRRFVGASVFYGASSVEAKAQQGRSVCVVGGGNSAGQAALHLARYAASVSLLVRGASLAASMSAYLIEQLEALGVQIVPETRVVDASADARDERLASIEVENTATGERRSLACEALFITIGARPHTEWLPPEVLRDQWGYVFTGTSEADEDAPEPWAGRAVPGALESSVPGLFAVGDTRRSSVKRVASAVGEGSVVISAVHRYLGG</sequence>
<evidence type="ECO:0000256" key="2">
    <source>
        <dbReference type="ARBA" id="ARBA00023002"/>
    </source>
</evidence>
<protein>
    <submittedName>
        <fullName evidence="5">Thioredoxin reductase (NADPH)</fullName>
    </submittedName>
</protein>
<evidence type="ECO:0000313" key="5">
    <source>
        <dbReference type="EMBL" id="SDG40481.1"/>
    </source>
</evidence>
<dbReference type="InterPro" id="IPR036188">
    <property type="entry name" value="FAD/NAD-bd_sf"/>
</dbReference>
<dbReference type="Gene3D" id="3.50.50.60">
    <property type="entry name" value="FAD/NAD(P)-binding domain"/>
    <property type="match status" value="2"/>
</dbReference>
<dbReference type="PRINTS" id="PR00469">
    <property type="entry name" value="PNDRDTASEII"/>
</dbReference>
<dbReference type="GO" id="GO:0004791">
    <property type="term" value="F:thioredoxin-disulfide reductase (NADPH) activity"/>
    <property type="evidence" value="ECO:0007669"/>
    <property type="project" value="UniProtKB-EC"/>
</dbReference>
<dbReference type="Proteomes" id="UP000199009">
    <property type="component" value="Chromosome I"/>
</dbReference>
<dbReference type="EMBL" id="LT629692">
    <property type="protein sequence ID" value="SDG40481.1"/>
    <property type="molecule type" value="Genomic_DNA"/>
</dbReference>
<feature type="domain" description="FAD/NAD(P)-binding" evidence="4">
    <location>
        <begin position="250"/>
        <end position="560"/>
    </location>
</feature>